<dbReference type="CDD" id="cd04645">
    <property type="entry name" value="LbH_gamma_CA_like"/>
    <property type="match status" value="1"/>
</dbReference>
<dbReference type="SUPFAM" id="SSF51161">
    <property type="entry name" value="Trimeric LpxA-like enzymes"/>
    <property type="match status" value="1"/>
</dbReference>
<dbReference type="Proteomes" id="UP000321408">
    <property type="component" value="Chromosome"/>
</dbReference>
<dbReference type="GeneID" id="41328752"/>
<dbReference type="Gene3D" id="2.160.10.10">
    <property type="entry name" value="Hexapeptide repeat proteins"/>
    <property type="match status" value="1"/>
</dbReference>
<reference evidence="1 2" key="1">
    <citation type="journal article" date="2020" name="Nature">
        <title>Isolation of an archaeon at the prokaryote-eukaryote interface.</title>
        <authorList>
            <person name="Imachi H."/>
            <person name="Nobu M.K."/>
            <person name="Nakahara N."/>
            <person name="Morono Y."/>
            <person name="Ogawara M."/>
            <person name="Takaki Y."/>
            <person name="Takano Y."/>
            <person name="Uematsu K."/>
            <person name="Ikuta T."/>
            <person name="Ito M."/>
            <person name="Matsui Y."/>
            <person name="Miyazaki M."/>
            <person name="Murata K."/>
            <person name="Saito Y."/>
            <person name="Sakai S."/>
            <person name="Song C."/>
            <person name="Tasumi E."/>
            <person name="Yamanaka Y."/>
            <person name="Yamaguchi T."/>
            <person name="Kamagata Y."/>
            <person name="Tamaki H."/>
            <person name="Takai K."/>
        </authorList>
    </citation>
    <scope>NUCLEOTIDE SEQUENCE [LARGE SCALE GENOMIC DNA]</scope>
    <source>
        <strain evidence="1 2">MK-D1</strain>
    </source>
</reference>
<name>A0A5B9D6Z5_9ARCH</name>
<dbReference type="InterPro" id="IPR001451">
    <property type="entry name" value="Hexapep"/>
</dbReference>
<evidence type="ECO:0000313" key="2">
    <source>
        <dbReference type="Proteomes" id="UP000321408"/>
    </source>
</evidence>
<dbReference type="GO" id="GO:0004089">
    <property type="term" value="F:carbonate dehydratase activity"/>
    <property type="evidence" value="ECO:0007669"/>
    <property type="project" value="UniProtKB-EC"/>
</dbReference>
<dbReference type="InterPro" id="IPR050484">
    <property type="entry name" value="Transf_Hexapept/Carb_Anhydrase"/>
</dbReference>
<dbReference type="PANTHER" id="PTHR13061">
    <property type="entry name" value="DYNACTIN SUBUNIT P25"/>
    <property type="match status" value="1"/>
</dbReference>
<dbReference type="Pfam" id="PF00132">
    <property type="entry name" value="Hexapep"/>
    <property type="match status" value="1"/>
</dbReference>
<dbReference type="AlphaFoldDB" id="A0A5B9D6Z5"/>
<keyword evidence="2" id="KW-1185">Reference proteome</keyword>
<protein>
    <submittedName>
        <fullName evidence="1">Gamma carbonic anhydrase family protein</fullName>
    </submittedName>
</protein>
<dbReference type="InterPro" id="IPR047324">
    <property type="entry name" value="LbH_gamma_CA-like"/>
</dbReference>
<dbReference type="KEGG" id="psyt:DSAG12_00750"/>
<sequence>MAIYSYGKRVPKIDPTAWIFPSADVIGKVSLGKKVYVGAGAVIRGDYGKIIIKDGSAIEENVTIHARLGGTTLIEEDVTVGHAAMLHNCTIRRDAVIGMNSVVTDDVEIGECVIVAEGAVVKKGSIIPPNSIVAGVPAKIIGQVPEKNKKYWKVVKELYQQLCSDYKTKLKKIE</sequence>
<evidence type="ECO:0000313" key="1">
    <source>
        <dbReference type="EMBL" id="QEE14928.1"/>
    </source>
</evidence>
<accession>A0A5B9D6Z5</accession>
<dbReference type="EMBL" id="CP042905">
    <property type="protein sequence ID" value="QEE14928.1"/>
    <property type="molecule type" value="Genomic_DNA"/>
</dbReference>
<organism evidence="1 2">
    <name type="scientific">Promethearchaeum syntrophicum</name>
    <dbReference type="NCBI Taxonomy" id="2594042"/>
    <lineage>
        <taxon>Archaea</taxon>
        <taxon>Promethearchaeati</taxon>
        <taxon>Promethearchaeota</taxon>
        <taxon>Promethearchaeia</taxon>
        <taxon>Promethearchaeales</taxon>
        <taxon>Promethearchaeaceae</taxon>
        <taxon>Promethearchaeum</taxon>
    </lineage>
</organism>
<gene>
    <name evidence="1" type="ORF">DSAG12_00750</name>
</gene>
<dbReference type="RefSeq" id="WP_147661862.1">
    <property type="nucleotide sequence ID" value="NZ_CP042905.2"/>
</dbReference>
<dbReference type="PANTHER" id="PTHR13061:SF29">
    <property type="entry name" value="GAMMA CARBONIC ANHYDRASE-LIKE 1, MITOCHONDRIAL-RELATED"/>
    <property type="match status" value="1"/>
</dbReference>
<dbReference type="OrthoDB" id="10940at2157"/>
<proteinExistence type="predicted"/>
<dbReference type="InterPro" id="IPR011004">
    <property type="entry name" value="Trimer_LpxA-like_sf"/>
</dbReference>
<reference evidence="1 2" key="2">
    <citation type="journal article" date="2024" name="Int. J. Syst. Evol. Microbiol.">
        <title>Promethearchaeum syntrophicum gen. nov., sp. nov., an anaerobic, obligately syntrophic archaeon, the first isolate of the lineage 'Asgard' archaea, and proposal of the new archaeal phylum Promethearchaeota phyl. nov. and kingdom Promethearchaeati regn. nov.</title>
        <authorList>
            <person name="Imachi H."/>
            <person name="Nobu M.K."/>
            <person name="Kato S."/>
            <person name="Takaki Y."/>
            <person name="Miyazaki M."/>
            <person name="Miyata M."/>
            <person name="Ogawara M."/>
            <person name="Saito Y."/>
            <person name="Sakai S."/>
            <person name="Tahara Y.O."/>
            <person name="Takano Y."/>
            <person name="Tasumi E."/>
            <person name="Uematsu K."/>
            <person name="Yoshimura T."/>
            <person name="Itoh T."/>
            <person name="Ohkuma M."/>
            <person name="Takai K."/>
        </authorList>
    </citation>
    <scope>NUCLEOTIDE SEQUENCE [LARGE SCALE GENOMIC DNA]</scope>
    <source>
        <strain evidence="1 2">MK-D1</strain>
    </source>
</reference>